<comment type="caution">
    <text evidence="1">The sequence shown here is derived from an EMBL/GenBank/DDBJ whole genome shotgun (WGS) entry which is preliminary data.</text>
</comment>
<organism evidence="1 2">
    <name type="scientific">Wickerhamomyces pijperi</name>
    <name type="common">Yeast</name>
    <name type="synonym">Pichia pijperi</name>
    <dbReference type="NCBI Taxonomy" id="599730"/>
    <lineage>
        <taxon>Eukaryota</taxon>
        <taxon>Fungi</taxon>
        <taxon>Dikarya</taxon>
        <taxon>Ascomycota</taxon>
        <taxon>Saccharomycotina</taxon>
        <taxon>Saccharomycetes</taxon>
        <taxon>Phaffomycetales</taxon>
        <taxon>Wickerhamomycetaceae</taxon>
        <taxon>Wickerhamomyces</taxon>
    </lineage>
</organism>
<sequence>MSSKPLTVESSTTGPKAPYLRIAERQEAAIFGTDEEVEWIRFKVAQALDFLQGMSDNNWVTCKAAGDTGLPLFILKDTSRLGLDSTRNNCINTNVEQDIQDGMYDGRRPFLCESDSSRKLIDVVLEINKVLVQ</sequence>
<keyword evidence="2" id="KW-1185">Reference proteome</keyword>
<dbReference type="Proteomes" id="UP000774326">
    <property type="component" value="Unassembled WGS sequence"/>
</dbReference>
<reference evidence="1" key="2">
    <citation type="submission" date="2021-01" db="EMBL/GenBank/DDBJ databases">
        <authorList>
            <person name="Schikora-Tamarit M.A."/>
        </authorList>
    </citation>
    <scope>NUCLEOTIDE SEQUENCE</scope>
    <source>
        <strain evidence="1">CBS2887</strain>
    </source>
</reference>
<accession>A0A9P8Q6I2</accession>
<gene>
    <name evidence="1" type="ORF">WICPIJ_004094</name>
</gene>
<protein>
    <submittedName>
        <fullName evidence="1">Uncharacterized protein</fullName>
    </submittedName>
</protein>
<dbReference type="AlphaFoldDB" id="A0A9P8Q6I2"/>
<proteinExistence type="predicted"/>
<reference evidence="1" key="1">
    <citation type="journal article" date="2021" name="Open Biol.">
        <title>Shared evolutionary footprints suggest mitochondrial oxidative damage underlies multiple complex I losses in fungi.</title>
        <authorList>
            <person name="Schikora-Tamarit M.A."/>
            <person name="Marcet-Houben M."/>
            <person name="Nosek J."/>
            <person name="Gabaldon T."/>
        </authorList>
    </citation>
    <scope>NUCLEOTIDE SEQUENCE</scope>
    <source>
        <strain evidence="1">CBS2887</strain>
    </source>
</reference>
<name>A0A9P8Q6I2_WICPI</name>
<evidence type="ECO:0000313" key="2">
    <source>
        <dbReference type="Proteomes" id="UP000774326"/>
    </source>
</evidence>
<evidence type="ECO:0000313" key="1">
    <source>
        <dbReference type="EMBL" id="KAH3684926.1"/>
    </source>
</evidence>
<dbReference type="EMBL" id="JAEUBG010002263">
    <property type="protein sequence ID" value="KAH3684926.1"/>
    <property type="molecule type" value="Genomic_DNA"/>
</dbReference>